<evidence type="ECO:0000313" key="1">
    <source>
        <dbReference type="EMBL" id="POI22403.1"/>
    </source>
</evidence>
<comment type="caution">
    <text evidence="2">The sequence shown here is derived from an EMBL/GenBank/DDBJ whole genome shotgun (WGS) entry which is preliminary data.</text>
</comment>
<dbReference type="EMBL" id="PPHD01058558">
    <property type="protein sequence ID" value="POI22404.1"/>
    <property type="molecule type" value="Genomic_DNA"/>
</dbReference>
<dbReference type="Proteomes" id="UP000237246">
    <property type="component" value="Unassembled WGS sequence"/>
</dbReference>
<organism evidence="2 4">
    <name type="scientific">Bambusicola thoracicus</name>
    <name type="common">Chinese bamboo-partridge</name>
    <name type="synonym">Perdix thoracica</name>
    <dbReference type="NCBI Taxonomy" id="9083"/>
    <lineage>
        <taxon>Eukaryota</taxon>
        <taxon>Metazoa</taxon>
        <taxon>Chordata</taxon>
        <taxon>Craniata</taxon>
        <taxon>Vertebrata</taxon>
        <taxon>Euteleostomi</taxon>
        <taxon>Archelosauria</taxon>
        <taxon>Archosauria</taxon>
        <taxon>Dinosauria</taxon>
        <taxon>Saurischia</taxon>
        <taxon>Theropoda</taxon>
        <taxon>Coelurosauria</taxon>
        <taxon>Aves</taxon>
        <taxon>Neognathae</taxon>
        <taxon>Galloanserae</taxon>
        <taxon>Galliformes</taxon>
        <taxon>Phasianidae</taxon>
        <taxon>Perdicinae</taxon>
        <taxon>Bambusicola</taxon>
    </lineage>
</organism>
<protein>
    <submittedName>
        <fullName evidence="2">Uncharacterized protein</fullName>
    </submittedName>
</protein>
<dbReference type="EMBL" id="PPHD01035535">
    <property type="protein sequence ID" value="POI25237.1"/>
    <property type="molecule type" value="Genomic_DNA"/>
</dbReference>
<name>A0A2P4SE79_BAMTH</name>
<keyword evidence="4" id="KW-1185">Reference proteome</keyword>
<reference evidence="2 4" key="1">
    <citation type="submission" date="2018-01" db="EMBL/GenBank/DDBJ databases">
        <title>Comparison of the Chinese Bamboo Partridge and Red Junglefowl genome sequences highlights the importance of demography in genome evolution.</title>
        <authorList>
            <person name="Tiley G.P."/>
            <person name="Kimball R.T."/>
            <person name="Braun E.L."/>
            <person name="Burleigh J.G."/>
        </authorList>
    </citation>
    <scope>NUCLEOTIDE SEQUENCE [LARGE SCALE GENOMIC DNA]</scope>
    <source>
        <strain evidence="2">RTK389</strain>
        <tissue evidence="2">Blood</tissue>
    </source>
</reference>
<gene>
    <name evidence="3" type="ORF">CIB84_011013</name>
    <name evidence="1" type="ORF">CIB84_013849</name>
    <name evidence="2" type="ORF">CIB84_013850</name>
</gene>
<dbReference type="EMBL" id="PPHD01058558">
    <property type="protein sequence ID" value="POI22403.1"/>
    <property type="molecule type" value="Genomic_DNA"/>
</dbReference>
<evidence type="ECO:0000313" key="3">
    <source>
        <dbReference type="EMBL" id="POI25237.1"/>
    </source>
</evidence>
<sequence length="8" mass="1015">MLQMHRSL</sequence>
<proteinExistence type="predicted"/>
<accession>A0A2P4SE79</accession>
<evidence type="ECO:0000313" key="2">
    <source>
        <dbReference type="EMBL" id="POI22404.1"/>
    </source>
</evidence>
<evidence type="ECO:0000313" key="4">
    <source>
        <dbReference type="Proteomes" id="UP000237246"/>
    </source>
</evidence>